<dbReference type="EMBL" id="FWEV01000171">
    <property type="protein sequence ID" value="SLM30912.1"/>
    <property type="molecule type" value="Genomic_DNA"/>
</dbReference>
<name>A0A1W1HEV7_9BACT</name>
<dbReference type="GO" id="GO:0006313">
    <property type="term" value="P:DNA transposition"/>
    <property type="evidence" value="ECO:0007669"/>
    <property type="project" value="InterPro"/>
</dbReference>
<evidence type="ECO:0000259" key="1">
    <source>
        <dbReference type="Pfam" id="PF01548"/>
    </source>
</evidence>
<accession>A0A1W1HEV7</accession>
<feature type="domain" description="Transposase IS110-like N-terminal" evidence="1">
    <location>
        <begin position="18"/>
        <end position="105"/>
    </location>
</feature>
<dbReference type="GO" id="GO:0003677">
    <property type="term" value="F:DNA binding"/>
    <property type="evidence" value="ECO:0007669"/>
    <property type="project" value="InterPro"/>
</dbReference>
<evidence type="ECO:0000313" key="2">
    <source>
        <dbReference type="EMBL" id="SLM30912.1"/>
    </source>
</evidence>
<organism evidence="2 3">
    <name type="scientific">Desulfamplus magnetovallimortis</name>
    <dbReference type="NCBI Taxonomy" id="1246637"/>
    <lineage>
        <taxon>Bacteria</taxon>
        <taxon>Pseudomonadati</taxon>
        <taxon>Thermodesulfobacteriota</taxon>
        <taxon>Desulfobacteria</taxon>
        <taxon>Desulfobacterales</taxon>
        <taxon>Desulfobacteraceae</taxon>
        <taxon>Desulfamplus</taxon>
    </lineage>
</organism>
<reference evidence="2 3" key="1">
    <citation type="submission" date="2017-03" db="EMBL/GenBank/DDBJ databases">
        <authorList>
            <person name="Afonso C.L."/>
            <person name="Miller P.J."/>
            <person name="Scott M.A."/>
            <person name="Spackman E."/>
            <person name="Goraichik I."/>
            <person name="Dimitrov K.M."/>
            <person name="Suarez D.L."/>
            <person name="Swayne D.E."/>
        </authorList>
    </citation>
    <scope>NUCLEOTIDE SEQUENCE [LARGE SCALE GENOMIC DNA]</scope>
    <source>
        <strain evidence="2">PRJEB14757</strain>
    </source>
</reference>
<dbReference type="Proteomes" id="UP000191931">
    <property type="component" value="Unassembled WGS sequence"/>
</dbReference>
<protein>
    <submittedName>
        <fullName evidence="2">Transposase</fullName>
    </submittedName>
</protein>
<dbReference type="InterPro" id="IPR047650">
    <property type="entry name" value="Transpos_IS110"/>
</dbReference>
<dbReference type="PANTHER" id="PTHR33055">
    <property type="entry name" value="TRANSPOSASE FOR INSERTION SEQUENCE ELEMENT IS1111A"/>
    <property type="match status" value="1"/>
</dbReference>
<dbReference type="AlphaFoldDB" id="A0A1W1HEV7"/>
<sequence>MTKKIDSTFIQIIHPVCCGLDVHKDKISACLLTVGRNGEEIHELREFNTFTESLYEMKKWLISNNCPVVAMESTGVYWRPIHNILEDSMKVFLVNARHIKNVPDAKQI</sequence>
<proteinExistence type="predicted"/>
<dbReference type="STRING" id="1246637.MTBBW1_2520013"/>
<dbReference type="InterPro" id="IPR002525">
    <property type="entry name" value="Transp_IS110-like_N"/>
</dbReference>
<dbReference type="GO" id="GO:0004803">
    <property type="term" value="F:transposase activity"/>
    <property type="evidence" value="ECO:0007669"/>
    <property type="project" value="InterPro"/>
</dbReference>
<dbReference type="Pfam" id="PF01548">
    <property type="entry name" value="DEDD_Tnp_IS110"/>
    <property type="match status" value="1"/>
</dbReference>
<gene>
    <name evidence="2" type="ORF">MTBBW1_2520013</name>
</gene>
<evidence type="ECO:0000313" key="3">
    <source>
        <dbReference type="Proteomes" id="UP000191931"/>
    </source>
</evidence>
<keyword evidence="3" id="KW-1185">Reference proteome</keyword>